<reference evidence="11 12" key="1">
    <citation type="submission" date="2018-12" db="EMBL/GenBank/DDBJ databases">
        <authorList>
            <person name="Li A."/>
            <person name="Zhang M."/>
            <person name="Zhu H."/>
        </authorList>
    </citation>
    <scope>NUCLEOTIDE SEQUENCE [LARGE SCALE GENOMIC DNA]</scope>
    <source>
        <strain evidence="11 12">R04H25</strain>
    </source>
</reference>
<keyword evidence="12" id="KW-1185">Reference proteome</keyword>
<evidence type="ECO:0000256" key="4">
    <source>
        <dbReference type="ARBA" id="ARBA00022989"/>
    </source>
</evidence>
<proteinExistence type="inferred from homology"/>
<keyword evidence="2" id="KW-1003">Cell membrane</keyword>
<dbReference type="Proteomes" id="UP000288789">
    <property type="component" value="Unassembled WGS sequence"/>
</dbReference>
<protein>
    <recommendedName>
        <fullName evidence="8">Ancillary SecYEG translocon subunit</fullName>
    </recommendedName>
</protein>
<accession>A0A443Z7Z6</accession>
<dbReference type="Gene3D" id="1.25.40.10">
    <property type="entry name" value="Tetratricopeptide repeat domain"/>
    <property type="match status" value="1"/>
</dbReference>
<dbReference type="RefSeq" id="WP_128351306.1">
    <property type="nucleotide sequence ID" value="NZ_RSFE01000001.1"/>
</dbReference>
<evidence type="ECO:0000256" key="5">
    <source>
        <dbReference type="ARBA" id="ARBA00023136"/>
    </source>
</evidence>
<keyword evidence="6" id="KW-0143">Chaperone</keyword>
<dbReference type="InterPro" id="IPR026039">
    <property type="entry name" value="YfgM"/>
</dbReference>
<evidence type="ECO:0000313" key="12">
    <source>
        <dbReference type="Proteomes" id="UP000288789"/>
    </source>
</evidence>
<evidence type="ECO:0000256" key="6">
    <source>
        <dbReference type="ARBA" id="ARBA00023186"/>
    </source>
</evidence>
<gene>
    <name evidence="11" type="ORF">EGC76_01835</name>
</gene>
<evidence type="ECO:0000259" key="10">
    <source>
        <dbReference type="Pfam" id="PF09976"/>
    </source>
</evidence>
<feature type="transmembrane region" description="Helical" evidence="9">
    <location>
        <begin position="21"/>
        <end position="39"/>
    </location>
</feature>
<dbReference type="PANTHER" id="PTHR38035:SF1">
    <property type="entry name" value="ANCILLARY SECYEG TRANSLOCON SUBUNIT"/>
    <property type="match status" value="1"/>
</dbReference>
<evidence type="ECO:0000313" key="11">
    <source>
        <dbReference type="EMBL" id="RWU12979.1"/>
    </source>
</evidence>
<dbReference type="PANTHER" id="PTHR38035">
    <property type="entry name" value="UPF0070 PROTEIN YFGM"/>
    <property type="match status" value="1"/>
</dbReference>
<dbReference type="InterPro" id="IPR018704">
    <property type="entry name" value="SecYEG/CpoB_TPR"/>
</dbReference>
<dbReference type="GO" id="GO:0005886">
    <property type="term" value="C:plasma membrane"/>
    <property type="evidence" value="ECO:0007669"/>
    <property type="project" value="UniProtKB-SubCell"/>
</dbReference>
<name>A0A443Z7Z6_9GAMM</name>
<dbReference type="AlphaFoldDB" id="A0A443Z7Z6"/>
<evidence type="ECO:0000256" key="3">
    <source>
        <dbReference type="ARBA" id="ARBA00022692"/>
    </source>
</evidence>
<evidence type="ECO:0000256" key="8">
    <source>
        <dbReference type="ARBA" id="ARBA00024235"/>
    </source>
</evidence>
<comment type="caution">
    <text evidence="11">The sequence shown here is derived from an EMBL/GenBank/DDBJ whole genome shotgun (WGS) entry which is preliminary data.</text>
</comment>
<comment type="similarity">
    <text evidence="7">Belongs to the YfgM family.</text>
</comment>
<keyword evidence="4 9" id="KW-1133">Transmembrane helix</keyword>
<feature type="domain" description="Ancillary SecYEG translocon subunit/Cell division coordinator CpoB TPR" evidence="10">
    <location>
        <begin position="12"/>
        <end position="197"/>
    </location>
</feature>
<dbReference type="InterPro" id="IPR011990">
    <property type="entry name" value="TPR-like_helical_dom_sf"/>
</dbReference>
<dbReference type="EMBL" id="RSFE01000001">
    <property type="protein sequence ID" value="RWU12979.1"/>
    <property type="molecule type" value="Genomic_DNA"/>
</dbReference>
<comment type="subcellular location">
    <subcellularLocation>
        <location evidence="1">Cell membrane</location>
        <topology evidence="1">Single-pass type II membrane protein</topology>
    </subcellularLocation>
</comment>
<keyword evidence="5 9" id="KW-0472">Membrane</keyword>
<organism evidence="11 12">
    <name type="scientific">Pseudidiomarina gelatinasegens</name>
    <dbReference type="NCBI Taxonomy" id="2487740"/>
    <lineage>
        <taxon>Bacteria</taxon>
        <taxon>Pseudomonadati</taxon>
        <taxon>Pseudomonadota</taxon>
        <taxon>Gammaproteobacteria</taxon>
        <taxon>Alteromonadales</taxon>
        <taxon>Idiomarinaceae</taxon>
        <taxon>Pseudidiomarina</taxon>
    </lineage>
</organism>
<evidence type="ECO:0000256" key="2">
    <source>
        <dbReference type="ARBA" id="ARBA00022475"/>
    </source>
</evidence>
<dbReference type="SUPFAM" id="SSF48452">
    <property type="entry name" value="TPR-like"/>
    <property type="match status" value="1"/>
</dbReference>
<sequence length="201" mass="21771">METEDQQIERIKQFWNEHGKGIIAGLIVGFGLFYGWRYYDAQTRANQEEASQQFESILVQLEADQENSMTAAQDFVTSSDTTYAQLAALELAKYAVDNNDYATAISALQSVRDNAEPAIRAVADMRQARLLFAQEQYDAAMAAVQAAESVEAFKAQAAELKGDILLAQGDTTGARSAYQAALDAGAEGLAEIKLNSIVAGS</sequence>
<dbReference type="GO" id="GO:0044877">
    <property type="term" value="F:protein-containing complex binding"/>
    <property type="evidence" value="ECO:0007669"/>
    <property type="project" value="InterPro"/>
</dbReference>
<dbReference type="OrthoDB" id="9789675at2"/>
<evidence type="ECO:0000256" key="9">
    <source>
        <dbReference type="SAM" id="Phobius"/>
    </source>
</evidence>
<evidence type="ECO:0000256" key="1">
    <source>
        <dbReference type="ARBA" id="ARBA00004401"/>
    </source>
</evidence>
<keyword evidence="3 9" id="KW-0812">Transmembrane</keyword>
<evidence type="ECO:0000256" key="7">
    <source>
        <dbReference type="ARBA" id="ARBA00024197"/>
    </source>
</evidence>
<dbReference type="Pfam" id="PF09976">
    <property type="entry name" value="TPR_21"/>
    <property type="match status" value="1"/>
</dbReference>
<dbReference type="PIRSF" id="PIRSF006170">
    <property type="entry name" value="YfgM"/>
    <property type="match status" value="1"/>
</dbReference>